<organism evidence="2">
    <name type="scientific">Ixodes ricinus</name>
    <name type="common">Common tick</name>
    <name type="synonym">Acarus ricinus</name>
    <dbReference type="NCBI Taxonomy" id="34613"/>
    <lineage>
        <taxon>Eukaryota</taxon>
        <taxon>Metazoa</taxon>
        <taxon>Ecdysozoa</taxon>
        <taxon>Arthropoda</taxon>
        <taxon>Chelicerata</taxon>
        <taxon>Arachnida</taxon>
        <taxon>Acari</taxon>
        <taxon>Parasitiformes</taxon>
        <taxon>Ixodida</taxon>
        <taxon>Ixodoidea</taxon>
        <taxon>Ixodidae</taxon>
        <taxon>Ixodinae</taxon>
        <taxon>Ixodes</taxon>
    </lineage>
</organism>
<keyword evidence="1" id="KW-0812">Transmembrane</keyword>
<evidence type="ECO:0000313" key="2">
    <source>
        <dbReference type="EMBL" id="MXU84590.1"/>
    </source>
</evidence>
<name>A0A6B0U7D5_IXORI</name>
<accession>A0A6B0U7D5</accession>
<keyword evidence="1" id="KW-0472">Membrane</keyword>
<protein>
    <submittedName>
        <fullName evidence="2">Putative secreted protein</fullName>
    </submittedName>
</protein>
<dbReference type="AlphaFoldDB" id="A0A6B0U7D5"/>
<sequence>MVCTCDCMQGIWLISFFFFLRHVLFVFSIANYSVPLNLFCMTNSFLLAEAPIQKFQQFFSLTFEQNIYDRSCSLIWECILY</sequence>
<dbReference type="EMBL" id="GIFC01002507">
    <property type="protein sequence ID" value="MXU84590.1"/>
    <property type="molecule type" value="Transcribed_RNA"/>
</dbReference>
<reference evidence="2" key="1">
    <citation type="submission" date="2019-12" db="EMBL/GenBank/DDBJ databases">
        <title>An insight into the sialome of adult female Ixodes ricinus ticks feeding for 6 days.</title>
        <authorList>
            <person name="Perner J."/>
            <person name="Ribeiro J.M.C."/>
        </authorList>
    </citation>
    <scope>NUCLEOTIDE SEQUENCE</scope>
    <source>
        <strain evidence="2">Semi-engorged</strain>
        <tissue evidence="2">Salivary glands</tissue>
    </source>
</reference>
<evidence type="ECO:0000256" key="1">
    <source>
        <dbReference type="SAM" id="Phobius"/>
    </source>
</evidence>
<keyword evidence="1" id="KW-1133">Transmembrane helix</keyword>
<feature type="transmembrane region" description="Helical" evidence="1">
    <location>
        <begin position="12"/>
        <end position="34"/>
    </location>
</feature>
<proteinExistence type="predicted"/>